<dbReference type="RefSeq" id="WP_171627340.1">
    <property type="nucleotide sequence ID" value="NZ_JABBPG010000008.1"/>
</dbReference>
<reference evidence="2 3" key="1">
    <citation type="submission" date="2020-04" db="EMBL/GenBank/DDBJ databases">
        <title>Pseudoalteromonas caenipelagi sp. nov., isolated from a tidal flat.</title>
        <authorList>
            <person name="Park S."/>
            <person name="Yoon J.-H."/>
        </authorList>
    </citation>
    <scope>NUCLEOTIDE SEQUENCE [LARGE SCALE GENOMIC DNA]</scope>
    <source>
        <strain evidence="2 3">JBTF-M23</strain>
    </source>
</reference>
<comment type="caution">
    <text evidence="2">The sequence shown here is derived from an EMBL/GenBank/DDBJ whole genome shotgun (WGS) entry which is preliminary data.</text>
</comment>
<proteinExistence type="predicted"/>
<dbReference type="Gene3D" id="3.30.70.100">
    <property type="match status" value="1"/>
</dbReference>
<name>A0A849VFT1_9GAMM</name>
<keyword evidence="3" id="KW-1185">Reference proteome</keyword>
<dbReference type="AlphaFoldDB" id="A0A849VFT1"/>
<organism evidence="2 3">
    <name type="scientific">Pseudoalteromonas caenipelagi</name>
    <dbReference type="NCBI Taxonomy" id="2726988"/>
    <lineage>
        <taxon>Bacteria</taxon>
        <taxon>Pseudomonadati</taxon>
        <taxon>Pseudomonadota</taxon>
        <taxon>Gammaproteobacteria</taxon>
        <taxon>Alteromonadales</taxon>
        <taxon>Pseudoalteromonadaceae</taxon>
        <taxon>Pseudoalteromonas</taxon>
    </lineage>
</organism>
<evidence type="ECO:0000259" key="1">
    <source>
        <dbReference type="Pfam" id="PF07978"/>
    </source>
</evidence>
<evidence type="ECO:0000313" key="2">
    <source>
        <dbReference type="EMBL" id="NOU52282.1"/>
    </source>
</evidence>
<dbReference type="InterPro" id="IPR012577">
    <property type="entry name" value="NIPSNAP"/>
</dbReference>
<gene>
    <name evidence="2" type="ORF">HG263_17270</name>
</gene>
<dbReference type="Proteomes" id="UP000586305">
    <property type="component" value="Unassembled WGS sequence"/>
</dbReference>
<feature type="domain" description="NIPSNAP" evidence="1">
    <location>
        <begin position="6"/>
        <end position="101"/>
    </location>
</feature>
<dbReference type="SUPFAM" id="SSF54909">
    <property type="entry name" value="Dimeric alpha+beta barrel"/>
    <property type="match status" value="1"/>
</dbReference>
<dbReference type="EMBL" id="JABBPG010000008">
    <property type="protein sequence ID" value="NOU52282.1"/>
    <property type="molecule type" value="Genomic_DNA"/>
</dbReference>
<sequence>MKITCFIEYQIDPHKVHLFEQYAQNWGKVIPQSGGELLGYFLPHEGTNNTAYGLISFESLADYEVYRHTLRQSQLGSRNFSFAQSEQFIVSEKRTFLRAVPATYLLPTKGEAVDSRHI</sequence>
<accession>A0A849VFT1</accession>
<protein>
    <submittedName>
        <fullName evidence="2">NIPSNAP family protein</fullName>
    </submittedName>
</protein>
<dbReference type="Pfam" id="PF07978">
    <property type="entry name" value="NIPSNAP"/>
    <property type="match status" value="1"/>
</dbReference>
<dbReference type="InterPro" id="IPR011008">
    <property type="entry name" value="Dimeric_a/b-barrel"/>
</dbReference>
<evidence type="ECO:0000313" key="3">
    <source>
        <dbReference type="Proteomes" id="UP000586305"/>
    </source>
</evidence>